<dbReference type="InterPro" id="IPR036910">
    <property type="entry name" value="HMG_box_dom_sf"/>
</dbReference>
<dbReference type="GO" id="GO:0000981">
    <property type="term" value="F:DNA-binding transcription factor activity, RNA polymerase II-specific"/>
    <property type="evidence" value="ECO:0007669"/>
    <property type="project" value="TreeGrafter"/>
</dbReference>
<evidence type="ECO:0000313" key="10">
    <source>
        <dbReference type="Proteomes" id="UP000799776"/>
    </source>
</evidence>
<comment type="subcellular location">
    <subcellularLocation>
        <location evidence="1">Nucleus</location>
    </subcellularLocation>
</comment>
<keyword evidence="3 6" id="KW-0238">DNA-binding</keyword>
<accession>A0A6A5YB91</accession>
<evidence type="ECO:0000313" key="9">
    <source>
        <dbReference type="EMBL" id="KAF2089132.1"/>
    </source>
</evidence>
<feature type="non-terminal residue" evidence="9">
    <location>
        <position position="103"/>
    </location>
</feature>
<dbReference type="Proteomes" id="UP000799776">
    <property type="component" value="Unassembled WGS sequence"/>
</dbReference>
<dbReference type="OrthoDB" id="2307332at2759"/>
<keyword evidence="5 6" id="KW-0539">Nucleus</keyword>
<keyword evidence="4" id="KW-0804">Transcription</keyword>
<dbReference type="PANTHER" id="PTHR45803">
    <property type="entry name" value="SOX100B"/>
    <property type="match status" value="1"/>
</dbReference>
<evidence type="ECO:0000256" key="7">
    <source>
        <dbReference type="SAM" id="MobiDB-lite"/>
    </source>
</evidence>
<dbReference type="GO" id="GO:0005634">
    <property type="term" value="C:nucleus"/>
    <property type="evidence" value="ECO:0007669"/>
    <property type="project" value="UniProtKB-SubCell"/>
</dbReference>
<dbReference type="PROSITE" id="PS50118">
    <property type="entry name" value="HMG_BOX_2"/>
    <property type="match status" value="1"/>
</dbReference>
<feature type="domain" description="HMG box" evidence="8">
    <location>
        <begin position="23"/>
        <end position="91"/>
    </location>
</feature>
<dbReference type="AlphaFoldDB" id="A0A6A5YB91"/>
<dbReference type="InterPro" id="IPR009071">
    <property type="entry name" value="HMG_box_dom"/>
</dbReference>
<dbReference type="CDD" id="cd01389">
    <property type="entry name" value="HMG-box_ROX1-like"/>
    <property type="match status" value="1"/>
</dbReference>
<evidence type="ECO:0000256" key="6">
    <source>
        <dbReference type="PROSITE-ProRule" id="PRU00267"/>
    </source>
</evidence>
<organism evidence="9 10">
    <name type="scientific">Saccharata proteae CBS 121410</name>
    <dbReference type="NCBI Taxonomy" id="1314787"/>
    <lineage>
        <taxon>Eukaryota</taxon>
        <taxon>Fungi</taxon>
        <taxon>Dikarya</taxon>
        <taxon>Ascomycota</taxon>
        <taxon>Pezizomycotina</taxon>
        <taxon>Dothideomycetes</taxon>
        <taxon>Dothideomycetes incertae sedis</taxon>
        <taxon>Botryosphaeriales</taxon>
        <taxon>Saccharataceae</taxon>
        <taxon>Saccharata</taxon>
    </lineage>
</organism>
<keyword evidence="2" id="KW-0805">Transcription regulation</keyword>
<dbReference type="Gene3D" id="1.10.30.10">
    <property type="entry name" value="High mobility group box domain"/>
    <property type="match status" value="1"/>
</dbReference>
<evidence type="ECO:0000256" key="3">
    <source>
        <dbReference type="ARBA" id="ARBA00023125"/>
    </source>
</evidence>
<evidence type="ECO:0000256" key="5">
    <source>
        <dbReference type="ARBA" id="ARBA00023242"/>
    </source>
</evidence>
<name>A0A6A5YB91_9PEZI</name>
<dbReference type="InterPro" id="IPR050917">
    <property type="entry name" value="SOX_TF"/>
</dbReference>
<evidence type="ECO:0000256" key="1">
    <source>
        <dbReference type="ARBA" id="ARBA00004123"/>
    </source>
</evidence>
<evidence type="ECO:0000259" key="8">
    <source>
        <dbReference type="PROSITE" id="PS50118"/>
    </source>
</evidence>
<dbReference type="PANTHER" id="PTHR45803:SF5">
    <property type="entry name" value="SOX100B"/>
    <property type="match status" value="1"/>
</dbReference>
<evidence type="ECO:0000256" key="4">
    <source>
        <dbReference type="ARBA" id="ARBA00023163"/>
    </source>
</evidence>
<feature type="region of interest" description="Disordered" evidence="7">
    <location>
        <begin position="83"/>
        <end position="103"/>
    </location>
</feature>
<dbReference type="GO" id="GO:0000978">
    <property type="term" value="F:RNA polymerase II cis-regulatory region sequence-specific DNA binding"/>
    <property type="evidence" value="ECO:0007669"/>
    <property type="project" value="TreeGrafter"/>
</dbReference>
<sequence length="103" mass="12189">MEEWVNRPASVRRTEVEKRKGYVTRPMNSFMLYRSAYAERTKQWCLQNNHQVVSSVSGESWPLEPPEIREQYNDYAKIERINHQNAHPDYKFSPSKASTAARK</sequence>
<keyword evidence="10" id="KW-1185">Reference proteome</keyword>
<proteinExistence type="predicted"/>
<reference evidence="9" key="1">
    <citation type="journal article" date="2020" name="Stud. Mycol.">
        <title>101 Dothideomycetes genomes: a test case for predicting lifestyles and emergence of pathogens.</title>
        <authorList>
            <person name="Haridas S."/>
            <person name="Albert R."/>
            <person name="Binder M."/>
            <person name="Bloem J."/>
            <person name="Labutti K."/>
            <person name="Salamov A."/>
            <person name="Andreopoulos B."/>
            <person name="Baker S."/>
            <person name="Barry K."/>
            <person name="Bills G."/>
            <person name="Bluhm B."/>
            <person name="Cannon C."/>
            <person name="Castanera R."/>
            <person name="Culley D."/>
            <person name="Daum C."/>
            <person name="Ezra D."/>
            <person name="Gonzalez J."/>
            <person name="Henrissat B."/>
            <person name="Kuo A."/>
            <person name="Liang C."/>
            <person name="Lipzen A."/>
            <person name="Lutzoni F."/>
            <person name="Magnuson J."/>
            <person name="Mondo S."/>
            <person name="Nolan M."/>
            <person name="Ohm R."/>
            <person name="Pangilinan J."/>
            <person name="Park H.-J."/>
            <person name="Ramirez L."/>
            <person name="Alfaro M."/>
            <person name="Sun H."/>
            <person name="Tritt A."/>
            <person name="Yoshinaga Y."/>
            <person name="Zwiers L.-H."/>
            <person name="Turgeon B."/>
            <person name="Goodwin S."/>
            <person name="Spatafora J."/>
            <person name="Crous P."/>
            <person name="Grigoriev I."/>
        </authorList>
    </citation>
    <scope>NUCLEOTIDE SEQUENCE</scope>
    <source>
        <strain evidence="9">CBS 121410</strain>
    </source>
</reference>
<dbReference type="Pfam" id="PF00505">
    <property type="entry name" value="HMG_box"/>
    <property type="match status" value="1"/>
</dbReference>
<gene>
    <name evidence="9" type="ORF">K490DRAFT_38767</name>
</gene>
<dbReference type="SUPFAM" id="SSF47095">
    <property type="entry name" value="HMG-box"/>
    <property type="match status" value="1"/>
</dbReference>
<protein>
    <recommendedName>
        <fullName evidence="8">HMG box domain-containing protein</fullName>
    </recommendedName>
</protein>
<evidence type="ECO:0000256" key="2">
    <source>
        <dbReference type="ARBA" id="ARBA00023015"/>
    </source>
</evidence>
<feature type="DNA-binding region" description="HMG box" evidence="6">
    <location>
        <begin position="23"/>
        <end position="91"/>
    </location>
</feature>
<dbReference type="EMBL" id="ML978715">
    <property type="protein sequence ID" value="KAF2089132.1"/>
    <property type="molecule type" value="Genomic_DNA"/>
</dbReference>